<evidence type="ECO:0000313" key="1">
    <source>
        <dbReference type="EMBL" id="KKQ93342.1"/>
    </source>
</evidence>
<comment type="caution">
    <text evidence="1">The sequence shown here is derived from an EMBL/GenBank/DDBJ whole genome shotgun (WGS) entry which is preliminary data.</text>
</comment>
<dbReference type="EMBL" id="LBVW01000013">
    <property type="protein sequence ID" value="KKQ93342.1"/>
    <property type="molecule type" value="Genomic_DNA"/>
</dbReference>
<evidence type="ECO:0000313" key="2">
    <source>
        <dbReference type="Proteomes" id="UP000034932"/>
    </source>
</evidence>
<name>A0A0G0LQK1_9BACT</name>
<dbReference type="AlphaFoldDB" id="A0A0G0LQK1"/>
<evidence type="ECO:0008006" key="3">
    <source>
        <dbReference type="Google" id="ProtNLM"/>
    </source>
</evidence>
<dbReference type="SUPFAM" id="SSF56219">
    <property type="entry name" value="DNase I-like"/>
    <property type="match status" value="1"/>
</dbReference>
<dbReference type="Proteomes" id="UP000034932">
    <property type="component" value="Unassembled WGS sequence"/>
</dbReference>
<gene>
    <name evidence="1" type="ORF">UT19_C0013G0006</name>
</gene>
<accession>A0A0G0LQK1</accession>
<protein>
    <recommendedName>
        <fullName evidence="3">Endonuclease/exonuclease/phosphatase domain-containing protein</fullName>
    </recommendedName>
</protein>
<reference evidence="1 2" key="1">
    <citation type="journal article" date="2015" name="Nature">
        <title>rRNA introns, odd ribosomes, and small enigmatic genomes across a large radiation of phyla.</title>
        <authorList>
            <person name="Brown C.T."/>
            <person name="Hug L.A."/>
            <person name="Thomas B.C."/>
            <person name="Sharon I."/>
            <person name="Castelle C.J."/>
            <person name="Singh A."/>
            <person name="Wilkins M.J."/>
            <person name="Williams K.H."/>
            <person name="Banfield J.F."/>
        </authorList>
    </citation>
    <scope>NUCLEOTIDE SEQUENCE [LARGE SCALE GENOMIC DNA]</scope>
</reference>
<dbReference type="STRING" id="1618573.UT19_C0013G0006"/>
<proteinExistence type="predicted"/>
<dbReference type="InterPro" id="IPR036691">
    <property type="entry name" value="Endo/exonu/phosph_ase_sf"/>
</dbReference>
<organism evidence="1 2">
    <name type="scientific">Candidatus Woesebacteria bacterium GW2011_GWB1_39_10b</name>
    <dbReference type="NCBI Taxonomy" id="1618573"/>
    <lineage>
        <taxon>Bacteria</taxon>
        <taxon>Candidatus Woeseibacteriota</taxon>
    </lineage>
</organism>
<sequence>MFERNFILKTILEDATKFKGPTIICGDMNTVIPDQTNHRKLVKWWHKFPDPDPKLFGDYAFKNERYLFSDTASKFGFKEVADLGLNTWCIPFIPIEAFNLKLDWMLYKGFSRSSYKLGPWIGDHRAIIGKLIA</sequence>